<dbReference type="InterPro" id="IPR036179">
    <property type="entry name" value="Ig-like_dom_sf"/>
</dbReference>
<keyword evidence="3" id="KW-1015">Disulfide bond</keyword>
<dbReference type="PANTHER" id="PTHR12231:SF253">
    <property type="entry name" value="DPR-INTERACTING PROTEIN ETA, ISOFORM B-RELATED"/>
    <property type="match status" value="1"/>
</dbReference>
<evidence type="ECO:0000313" key="7">
    <source>
        <dbReference type="Proteomes" id="UP000663868"/>
    </source>
</evidence>
<comment type="caution">
    <text evidence="6">The sequence shown here is derived from an EMBL/GenBank/DDBJ whole genome shotgun (WGS) entry which is preliminary data.</text>
</comment>
<proteinExistence type="predicted"/>
<evidence type="ECO:0000256" key="1">
    <source>
        <dbReference type="ARBA" id="ARBA00022729"/>
    </source>
</evidence>
<dbReference type="Proteomes" id="UP000663868">
    <property type="component" value="Unassembled WGS sequence"/>
</dbReference>
<evidence type="ECO:0000313" key="6">
    <source>
        <dbReference type="EMBL" id="CAF4347877.1"/>
    </source>
</evidence>
<reference evidence="6" key="1">
    <citation type="submission" date="2021-02" db="EMBL/GenBank/DDBJ databases">
        <authorList>
            <person name="Nowell W R."/>
        </authorList>
    </citation>
    <scope>NUCLEOTIDE SEQUENCE</scope>
</reference>
<dbReference type="SMART" id="SM00408">
    <property type="entry name" value="IGc2"/>
    <property type="match status" value="2"/>
</dbReference>
<evidence type="ECO:0000256" key="2">
    <source>
        <dbReference type="ARBA" id="ARBA00022737"/>
    </source>
</evidence>
<dbReference type="SUPFAM" id="SSF48726">
    <property type="entry name" value="Immunoglobulin"/>
    <property type="match status" value="3"/>
</dbReference>
<dbReference type="FunFam" id="2.60.40.10:FF:000107">
    <property type="entry name" value="Myosin, light chain kinase a"/>
    <property type="match status" value="1"/>
</dbReference>
<protein>
    <recommendedName>
        <fullName evidence="5">Ig-like domain-containing protein</fullName>
    </recommendedName>
</protein>
<dbReference type="InterPro" id="IPR051170">
    <property type="entry name" value="Neural/epithelial_adhesion"/>
</dbReference>
<dbReference type="PANTHER" id="PTHR12231">
    <property type="entry name" value="CTX-RELATED TYPE I TRANSMEMBRANE PROTEIN"/>
    <property type="match status" value="1"/>
</dbReference>
<feature type="domain" description="Ig-like" evidence="5">
    <location>
        <begin position="103"/>
        <end position="190"/>
    </location>
</feature>
<dbReference type="InterPro" id="IPR013783">
    <property type="entry name" value="Ig-like_fold"/>
</dbReference>
<feature type="non-terminal residue" evidence="6">
    <location>
        <position position="1"/>
    </location>
</feature>
<dbReference type="CDD" id="cd00096">
    <property type="entry name" value="Ig"/>
    <property type="match status" value="1"/>
</dbReference>
<dbReference type="AlphaFoldDB" id="A0A820KZ01"/>
<dbReference type="EMBL" id="CAJOBB010018326">
    <property type="protein sequence ID" value="CAF4347877.1"/>
    <property type="molecule type" value="Genomic_DNA"/>
</dbReference>
<keyword evidence="1" id="KW-0732">Signal</keyword>
<dbReference type="PROSITE" id="PS50835">
    <property type="entry name" value="IG_LIKE"/>
    <property type="match status" value="2"/>
</dbReference>
<evidence type="ECO:0000256" key="3">
    <source>
        <dbReference type="ARBA" id="ARBA00023157"/>
    </source>
</evidence>
<feature type="non-terminal residue" evidence="6">
    <location>
        <position position="264"/>
    </location>
</feature>
<dbReference type="Pfam" id="PF07679">
    <property type="entry name" value="I-set"/>
    <property type="match status" value="2"/>
</dbReference>
<accession>A0A820KZ01</accession>
<keyword evidence="4" id="KW-0393">Immunoglobulin domain</keyword>
<evidence type="ECO:0000259" key="5">
    <source>
        <dbReference type="PROSITE" id="PS50835"/>
    </source>
</evidence>
<dbReference type="InterPro" id="IPR013098">
    <property type="entry name" value="Ig_I-set"/>
</dbReference>
<name>A0A820KZ01_9BILA</name>
<organism evidence="6 7">
    <name type="scientific">Adineta steineri</name>
    <dbReference type="NCBI Taxonomy" id="433720"/>
    <lineage>
        <taxon>Eukaryota</taxon>
        <taxon>Metazoa</taxon>
        <taxon>Spiralia</taxon>
        <taxon>Gnathifera</taxon>
        <taxon>Rotifera</taxon>
        <taxon>Eurotatoria</taxon>
        <taxon>Bdelloidea</taxon>
        <taxon>Adinetida</taxon>
        <taxon>Adinetidae</taxon>
        <taxon>Adineta</taxon>
    </lineage>
</organism>
<dbReference type="SMART" id="SM00409">
    <property type="entry name" value="IG"/>
    <property type="match status" value="2"/>
</dbReference>
<dbReference type="InterPro" id="IPR003599">
    <property type="entry name" value="Ig_sub"/>
</dbReference>
<feature type="domain" description="Ig-like" evidence="5">
    <location>
        <begin position="6"/>
        <end position="100"/>
    </location>
</feature>
<dbReference type="InterPro" id="IPR003598">
    <property type="entry name" value="Ig_sub2"/>
</dbReference>
<dbReference type="Gene3D" id="2.60.40.10">
    <property type="entry name" value="Immunoglobulins"/>
    <property type="match status" value="3"/>
</dbReference>
<evidence type="ECO:0000256" key="4">
    <source>
        <dbReference type="ARBA" id="ARBA00023319"/>
    </source>
</evidence>
<sequence length="264" mass="29526">SSFSKPLSAIALITPLSGKSTFENDNICEVDAYPNAKVTWLRDGKALTTKEGVEMQAQADKGIYTLRIPQADTTKHMGTITCRAENAIGNIEHPVQLNITTGPTLKAQLKDTEVLRGQDAIFSVDVQGFPIPEIIWTRGDKVLEVETEKISLSEDRKQLTIHNIQIEDEDEYNVKIHNEFGEVTSKAKLSCLIPPSISPSTMDDITLQRGDESEHQFEIEGRPQVDITWLKNGKELKLTENPNYLFTSDKENNKELFKIIKADG</sequence>
<dbReference type="InterPro" id="IPR007110">
    <property type="entry name" value="Ig-like_dom"/>
</dbReference>
<keyword evidence="2" id="KW-0677">Repeat</keyword>
<gene>
    <name evidence="6" type="ORF">KXQ929_LOCUS48092</name>
</gene>